<dbReference type="Proteomes" id="UP000276133">
    <property type="component" value="Unassembled WGS sequence"/>
</dbReference>
<sequence>MKANTSSINLMELFFGYFLCRWYKRRFKRNTYFESLSQFPKLFEQNLRVLRDKPTVADTTKVSKIRLMFVSTINAEYRQIFIFLIFMRKEFKNCFVKFVRFYSEYESRLIIKFFSNDFTVLYT</sequence>
<proteinExistence type="predicted"/>
<evidence type="ECO:0000313" key="1">
    <source>
        <dbReference type="EMBL" id="RNA18836.1"/>
    </source>
</evidence>
<dbReference type="AlphaFoldDB" id="A0A3M7R5L5"/>
<comment type="caution">
    <text evidence="1">The sequence shown here is derived from an EMBL/GenBank/DDBJ whole genome shotgun (WGS) entry which is preliminary data.</text>
</comment>
<dbReference type="EMBL" id="REGN01004166">
    <property type="protein sequence ID" value="RNA18836.1"/>
    <property type="molecule type" value="Genomic_DNA"/>
</dbReference>
<organism evidence="1 2">
    <name type="scientific">Brachionus plicatilis</name>
    <name type="common">Marine rotifer</name>
    <name type="synonym">Brachionus muelleri</name>
    <dbReference type="NCBI Taxonomy" id="10195"/>
    <lineage>
        <taxon>Eukaryota</taxon>
        <taxon>Metazoa</taxon>
        <taxon>Spiralia</taxon>
        <taxon>Gnathifera</taxon>
        <taxon>Rotifera</taxon>
        <taxon>Eurotatoria</taxon>
        <taxon>Monogononta</taxon>
        <taxon>Pseudotrocha</taxon>
        <taxon>Ploima</taxon>
        <taxon>Brachionidae</taxon>
        <taxon>Brachionus</taxon>
    </lineage>
</organism>
<reference evidence="1 2" key="1">
    <citation type="journal article" date="2018" name="Sci. Rep.">
        <title>Genomic signatures of local adaptation to the degree of environmental predictability in rotifers.</title>
        <authorList>
            <person name="Franch-Gras L."/>
            <person name="Hahn C."/>
            <person name="Garcia-Roger E.M."/>
            <person name="Carmona M.J."/>
            <person name="Serra M."/>
            <person name="Gomez A."/>
        </authorList>
    </citation>
    <scope>NUCLEOTIDE SEQUENCE [LARGE SCALE GENOMIC DNA]</scope>
    <source>
        <strain evidence="1">HYR1</strain>
    </source>
</reference>
<accession>A0A3M7R5L5</accession>
<name>A0A3M7R5L5_BRAPC</name>
<keyword evidence="2" id="KW-1185">Reference proteome</keyword>
<evidence type="ECO:0000313" key="2">
    <source>
        <dbReference type="Proteomes" id="UP000276133"/>
    </source>
</evidence>
<protein>
    <submittedName>
        <fullName evidence="1">Uncharacterized protein</fullName>
    </submittedName>
</protein>
<gene>
    <name evidence="1" type="ORF">BpHYR1_023906</name>
</gene>